<proteinExistence type="inferred from homology"/>
<dbReference type="InterPro" id="IPR010401">
    <property type="entry name" value="AGL/Gdb1"/>
</dbReference>
<evidence type="ECO:0000256" key="5">
    <source>
        <dbReference type="ARBA" id="ARBA00012560"/>
    </source>
</evidence>
<evidence type="ECO:0000256" key="12">
    <source>
        <dbReference type="ARBA" id="ARBA00023056"/>
    </source>
</evidence>
<evidence type="ECO:0000256" key="10">
    <source>
        <dbReference type="ARBA" id="ARBA00022679"/>
    </source>
</evidence>
<evidence type="ECO:0000256" key="11">
    <source>
        <dbReference type="ARBA" id="ARBA00022801"/>
    </source>
</evidence>
<dbReference type="FunFam" id="3.20.20.80:FF:000070">
    <property type="entry name" value="GDB1p Glycogen debranching enzyme"/>
    <property type="match status" value="1"/>
</dbReference>
<evidence type="ECO:0000313" key="21">
    <source>
        <dbReference type="EMBL" id="GAA93973.1"/>
    </source>
</evidence>
<dbReference type="CDD" id="cd11327">
    <property type="entry name" value="AmyAc_Glg_debranch_2"/>
    <property type="match status" value="1"/>
</dbReference>
<dbReference type="FunFam" id="1.50.10.10:FF:000039">
    <property type="entry name" value="Glycogen debranching enzyme Gdb1, putative"/>
    <property type="match status" value="1"/>
</dbReference>
<dbReference type="eggNOG" id="KOG3625">
    <property type="taxonomic scope" value="Eukaryota"/>
</dbReference>
<reference evidence="21 22" key="2">
    <citation type="journal article" date="2012" name="Open Biol.">
        <title>Characteristics of nucleosomes and linker DNA regions on the genome of the basidiomycete Mixia osmundae revealed by mono- and dinucleosome mapping.</title>
        <authorList>
            <person name="Nishida H."/>
            <person name="Kondo S."/>
            <person name="Matsumoto T."/>
            <person name="Suzuki Y."/>
            <person name="Yoshikawa H."/>
            <person name="Taylor T.D."/>
            <person name="Sugiyama J."/>
        </authorList>
    </citation>
    <scope>NUCLEOTIDE SEQUENCE [LARGE SCALE GENOMIC DNA]</scope>
    <source>
        <strain evidence="22">CBS 9802 / IAM 14324 / JCM 22182 / KY 12970</strain>
    </source>
</reference>
<dbReference type="Gene3D" id="3.20.20.80">
    <property type="entry name" value="Glycosidases"/>
    <property type="match status" value="2"/>
</dbReference>
<evidence type="ECO:0000256" key="7">
    <source>
        <dbReference type="ARBA" id="ARBA00020723"/>
    </source>
</evidence>
<dbReference type="GO" id="GO:0005978">
    <property type="term" value="P:glycogen biosynthetic process"/>
    <property type="evidence" value="ECO:0007669"/>
    <property type="project" value="UniProtKB-KW"/>
</dbReference>
<dbReference type="SUPFAM" id="SSF51445">
    <property type="entry name" value="(Trans)glycosidases"/>
    <property type="match status" value="1"/>
</dbReference>
<feature type="domain" description="Eukaryotic glycogen debranching enzyme N-terminal" evidence="18">
    <location>
        <begin position="50"/>
        <end position="156"/>
    </location>
</feature>
<dbReference type="InterPro" id="IPR032792">
    <property type="entry name" value="AGL_glucanoTrfase"/>
</dbReference>
<evidence type="ECO:0000256" key="1">
    <source>
        <dbReference type="ARBA" id="ARBA00000439"/>
    </source>
</evidence>
<dbReference type="PANTHER" id="PTHR10569:SF2">
    <property type="entry name" value="GLYCOGEN DEBRANCHING ENZYME"/>
    <property type="match status" value="1"/>
</dbReference>
<dbReference type="InterPro" id="IPR029436">
    <property type="entry name" value="AGL_euk_N"/>
</dbReference>
<keyword evidence="8" id="KW-0963">Cytoplasm</keyword>
<dbReference type="Pfam" id="PF14699">
    <property type="entry name" value="hGDE_N"/>
    <property type="match status" value="1"/>
</dbReference>
<name>G7DTR3_MIXOS</name>
<evidence type="ECO:0000256" key="6">
    <source>
        <dbReference type="ARBA" id="ARBA00012778"/>
    </source>
</evidence>
<dbReference type="InterPro" id="IPR017853">
    <property type="entry name" value="GH"/>
</dbReference>
<evidence type="ECO:0000259" key="18">
    <source>
        <dbReference type="Pfam" id="PF14699"/>
    </source>
</evidence>
<dbReference type="GO" id="GO:0005737">
    <property type="term" value="C:cytoplasm"/>
    <property type="evidence" value="ECO:0007669"/>
    <property type="project" value="UniProtKB-SubCell"/>
</dbReference>
<comment type="catalytic activity">
    <reaction evidence="2">
        <text>Hydrolysis of (1-&gt;6)-alpha-D-glucosidic branch linkages in glycogen phosphorylase limit dextrin.</text>
        <dbReference type="EC" id="3.2.1.33"/>
    </reaction>
</comment>
<keyword evidence="10" id="KW-0808">Transferase</keyword>
<keyword evidence="14" id="KW-0326">Glycosidase</keyword>
<reference evidence="21 22" key="1">
    <citation type="journal article" date="2011" name="J. Gen. Appl. Microbiol.">
        <title>Draft genome sequencing of the enigmatic basidiomycete Mixia osmundae.</title>
        <authorList>
            <person name="Nishida H."/>
            <person name="Nagatsuka Y."/>
            <person name="Sugiyama J."/>
        </authorList>
    </citation>
    <scope>NUCLEOTIDE SEQUENCE [LARGE SCALE GENOMIC DNA]</scope>
    <source>
        <strain evidence="22">CBS 9802 / IAM 14324 / JCM 22182 / KY 12970</strain>
    </source>
</reference>
<dbReference type="Pfam" id="PF14702">
    <property type="entry name" value="hGDE_central"/>
    <property type="match status" value="1"/>
</dbReference>
<keyword evidence="12" id="KW-0320">Glycogen biosynthesis</keyword>
<keyword evidence="9" id="KW-0328">Glycosyltransferase</keyword>
<dbReference type="InterPro" id="IPR008928">
    <property type="entry name" value="6-hairpin_glycosidase_sf"/>
</dbReference>
<keyword evidence="13" id="KW-0511">Multifunctional enzyme</keyword>
<keyword evidence="11" id="KW-0378">Hydrolase</keyword>
<dbReference type="RefSeq" id="XP_014570259.1">
    <property type="nucleotide sequence ID" value="XM_014714773.1"/>
</dbReference>
<dbReference type="Proteomes" id="UP000009131">
    <property type="component" value="Unassembled WGS sequence"/>
</dbReference>
<dbReference type="OMA" id="YEEGHVH"/>
<dbReference type="InParanoid" id="G7DTR3"/>
<dbReference type="STRING" id="764103.G7DTR3"/>
<accession>G7DTR3</accession>
<evidence type="ECO:0000256" key="14">
    <source>
        <dbReference type="ARBA" id="ARBA00023295"/>
    </source>
</evidence>
<dbReference type="Pfam" id="PF14701">
    <property type="entry name" value="hDGE_amylase"/>
    <property type="match status" value="1"/>
</dbReference>
<sequence>MEGSEAAQKLAQTPSETALTVWELILEDDGSPSKERKYVRLPAPVQPYVLRVSMEAGATASKAGVLHTNFPLDGSAYDRKRFHSIDLPKDLSKPIHIDLPITSAGVFEYYLEYDSSSILPASDQLAKSSDQSTFKDRATRIKSQPGYFNVDPTMSVPARTPILERDTFKPLPVGKGGKVLSESVSISLDGLAIQTLIAKWMGSLDKWAPHLDVTRDRGYNMIHFTPLQQRGESRSPYSIFDQLLFDDELFTDAKLSKEDRQTEIAKMLARIRKEWGMLSLIDVVLNHTANNSDWLLDHPEAAYNGVNSPHLEAAIELDKALIKFSDELESVYRLSPVIESESDLARIVDLIKNKVLPELALWQYYVINVKASKTEFEQAWADGGAIVKPAGVLEAGRQTDRDREVPDLAASADLGKLSRAELAEAFSSFCLPKRWRQLSSRYSAKVDVASAIKFLQVSLSIKAGPDTAKQATEELGHLLDELNVDQYKLFDDDVKAILSNIRGRATFMRLEANGPKMGKITPKARLCEPLFTYQPQTSRTKQHDPRALVMANNGWMWGADPLSDFASSGSRAYLRREIIAWGDCVKLRYGNGPEDSPWLWKHMTAYAELLAGMFDGFRIDNCHSTPLHVGEYVLDAARKINPNLYVVAELFTGSQETDVIFVSRLGLNSLIREAMNGNDPKDQSSLMYSYGVQKPIGSMDSDCLTEEGLVTVNGTTRKAFIMPHAGSSPHAVMMDCTHDNDAPAQKRTAVDALPTGALSAFCSSGVGSTKGFDDLYPKLLNLVTDTRSYEAYDNPSNGIGAVKRIVNHLHIEMSVNGFSEAHISQEGNYITAHRVNPQTHDGYLLVAYTAFNASTKGRGDPAPITLRGTRMDFIAGYGLKIAGEDPADKKILKGLPAELIALTAPKVQGLTDEAGFYAELTIPDDFAPGSVLIFATSMPNLDAKLDALCLSGDKKAFAELDEVDLNVVMYRADGEERDATGGNDGVYTVPGMSALTYCGVEGWMHPLRYIMQHNDLGHPLCDHLRKGTWAFGYVWQRLERQVDVQPRLKAVAAWYKERLDAVSAKAPAFLRPRYFAMINNVASKAAKARALEIFDPFVKTGPQFTQDLALTALQMLGRVRSASMDPGKETASLAAGLPHFAASWARAWGRDQGIAIRGLLITTGLHSAARLHLIALCSTIRFGLIPNLIDSIRTPRYNSRDSPWWVMQLLQDYTILSKEGNAFLQAPVKRRFPEDGEYVEWNDPKAYSRTSTVAECVHEILQAHASGIHFREHNAGSKIDEHMKEDGFNIDIDTDWSTGFTYGGNAHNCGTWQDKNGSSEKAGNRGMPGTPRDGAPVEIIGLLKSTLRWAAELSREGLFPATGVKVTIDGKAREITYAAWSDLIQKSFERCFYVPVDPSKDGEYSLYTKLVARRGIYKDVYGTGKGRERADYQLRGQFPIAMAVAPELFEPLHALGALHTAHQVLLGPLGVRTLDPQDPDYRGDYDNANDSTDYHIAQGLNYHQGPEWVWPLGYFLRAYLHFDRLVGAGKEDANETIHHIHTLLREHKQEIRRSPWAGLPELTNANGAYCHDSCRTQAWSMSTLLDVLHDIYCL</sequence>
<dbReference type="EC" id="2.4.1.25" evidence="5"/>
<organism evidence="21 22">
    <name type="scientific">Mixia osmundae (strain CBS 9802 / IAM 14324 / JCM 22182 / KY 12970)</name>
    <dbReference type="NCBI Taxonomy" id="764103"/>
    <lineage>
        <taxon>Eukaryota</taxon>
        <taxon>Fungi</taxon>
        <taxon>Dikarya</taxon>
        <taxon>Basidiomycota</taxon>
        <taxon>Pucciniomycotina</taxon>
        <taxon>Mixiomycetes</taxon>
        <taxon>Mixiales</taxon>
        <taxon>Mixiaceae</taxon>
        <taxon>Mixia</taxon>
    </lineage>
</organism>
<dbReference type="SUPFAM" id="SSF48208">
    <property type="entry name" value="Six-hairpin glycosidases"/>
    <property type="match status" value="1"/>
</dbReference>
<evidence type="ECO:0000256" key="8">
    <source>
        <dbReference type="ARBA" id="ARBA00022490"/>
    </source>
</evidence>
<evidence type="ECO:0000256" key="16">
    <source>
        <dbReference type="ARBA" id="ARBA00031477"/>
    </source>
</evidence>
<evidence type="ECO:0000256" key="13">
    <source>
        <dbReference type="ARBA" id="ARBA00023268"/>
    </source>
</evidence>
<comment type="caution">
    <text evidence="21">The sequence shown here is derived from an EMBL/GenBank/DDBJ whole genome shotgun (WGS) entry which is preliminary data.</text>
</comment>
<dbReference type="GO" id="GO:0004135">
    <property type="term" value="F:amylo-alpha-1,6-glucosidase activity"/>
    <property type="evidence" value="ECO:0007669"/>
    <property type="project" value="UniProtKB-EC"/>
</dbReference>
<protein>
    <recommendedName>
        <fullName evidence="7">Glycogen debranching enzyme</fullName>
        <ecNumber evidence="5">2.4.1.25</ecNumber>
        <ecNumber evidence="6">3.2.1.33</ecNumber>
    </recommendedName>
    <alternativeName>
        <fullName evidence="16">Glycogen debrancher</fullName>
    </alternativeName>
</protein>
<dbReference type="InterPro" id="IPR032788">
    <property type="entry name" value="AGL_central"/>
</dbReference>
<comment type="similarity">
    <text evidence="15">Belongs to the glycogen debranching enzyme family.</text>
</comment>
<evidence type="ECO:0000256" key="2">
    <source>
        <dbReference type="ARBA" id="ARBA00000927"/>
    </source>
</evidence>
<dbReference type="EMBL" id="BABT02000026">
    <property type="protein sequence ID" value="GAA93973.1"/>
    <property type="molecule type" value="Genomic_DNA"/>
</dbReference>
<dbReference type="HOGENOM" id="CLU_001517_2_0_1"/>
<feature type="domain" description="Glycogen debranching enzyme central" evidence="20">
    <location>
        <begin position="798"/>
        <end position="1038"/>
    </location>
</feature>
<feature type="domain" description="Glycogen debranching enzyme glucanotransferase" evidence="19">
    <location>
        <begin position="186"/>
        <end position="645"/>
    </location>
</feature>
<dbReference type="Gene3D" id="1.50.10.10">
    <property type="match status" value="1"/>
</dbReference>
<evidence type="ECO:0000259" key="20">
    <source>
        <dbReference type="Pfam" id="PF14702"/>
    </source>
</evidence>
<keyword evidence="22" id="KW-1185">Reference proteome</keyword>
<dbReference type="GO" id="GO:0004134">
    <property type="term" value="F:4-alpha-glucanotransferase activity"/>
    <property type="evidence" value="ECO:0007669"/>
    <property type="project" value="UniProtKB-EC"/>
</dbReference>
<gene>
    <name evidence="21" type="primary">Mo00620</name>
    <name evidence="21" type="ORF">E5Q_00620</name>
</gene>
<dbReference type="PANTHER" id="PTHR10569">
    <property type="entry name" value="GLYCOGEN DEBRANCHING ENZYME"/>
    <property type="match status" value="1"/>
</dbReference>
<dbReference type="InterPro" id="IPR012341">
    <property type="entry name" value="6hp_glycosidase-like_sf"/>
</dbReference>
<feature type="domain" description="Glycogen debranching enzyme C-terminal" evidence="17">
    <location>
        <begin position="1114"/>
        <end position="1585"/>
    </location>
</feature>
<evidence type="ECO:0000256" key="3">
    <source>
        <dbReference type="ARBA" id="ARBA00003530"/>
    </source>
</evidence>
<comment type="function">
    <text evidence="3">Multifunctional enzyme acting as 1,4-alpha-D-glucan:1,4-alpha-D-glucan 4-alpha-D-glycosyltransferase and amylo-1,6-glucosidase in glycogen degradation.</text>
</comment>
<evidence type="ECO:0000313" key="22">
    <source>
        <dbReference type="Proteomes" id="UP000009131"/>
    </source>
</evidence>
<comment type="catalytic activity">
    <reaction evidence="1">
        <text>Transfers a segment of a (1-&gt;4)-alpha-D-glucan to a new position in an acceptor, which may be glucose or a (1-&gt;4)-alpha-D-glucan.</text>
        <dbReference type="EC" id="2.4.1.25"/>
    </reaction>
</comment>
<evidence type="ECO:0000259" key="19">
    <source>
        <dbReference type="Pfam" id="PF14701"/>
    </source>
</evidence>
<dbReference type="GO" id="GO:0005980">
    <property type="term" value="P:glycogen catabolic process"/>
    <property type="evidence" value="ECO:0007669"/>
    <property type="project" value="InterPro"/>
</dbReference>
<dbReference type="InterPro" id="IPR032790">
    <property type="entry name" value="GDE_C"/>
</dbReference>
<evidence type="ECO:0000256" key="9">
    <source>
        <dbReference type="ARBA" id="ARBA00022676"/>
    </source>
</evidence>
<evidence type="ECO:0000256" key="4">
    <source>
        <dbReference type="ARBA" id="ARBA00004496"/>
    </source>
</evidence>
<dbReference type="OrthoDB" id="10248904at2759"/>
<dbReference type="EC" id="3.2.1.33" evidence="6"/>
<comment type="subcellular location">
    <subcellularLocation>
        <location evidence="4">Cytoplasm</location>
    </subcellularLocation>
</comment>
<evidence type="ECO:0000256" key="15">
    <source>
        <dbReference type="ARBA" id="ARBA00025780"/>
    </source>
</evidence>
<evidence type="ECO:0000259" key="17">
    <source>
        <dbReference type="Pfam" id="PF06202"/>
    </source>
</evidence>
<dbReference type="Pfam" id="PF06202">
    <property type="entry name" value="GDE_C"/>
    <property type="match status" value="1"/>
</dbReference>